<evidence type="ECO:0000256" key="1">
    <source>
        <dbReference type="SAM" id="MobiDB-lite"/>
    </source>
</evidence>
<gene>
    <name evidence="2" type="ORF">HF526_30695</name>
</gene>
<reference evidence="2 3" key="1">
    <citation type="submission" date="2020-04" db="EMBL/GenBank/DDBJ databases">
        <authorList>
            <person name="Klaysubun C."/>
            <person name="Duangmal K."/>
            <person name="Lipun K."/>
        </authorList>
    </citation>
    <scope>NUCLEOTIDE SEQUENCE [LARGE SCALE GENOMIC DNA]</scope>
    <source>
        <strain evidence="2 3">K10HN5</strain>
    </source>
</reference>
<comment type="caution">
    <text evidence="2">The sequence shown here is derived from an EMBL/GenBank/DDBJ whole genome shotgun (WGS) entry which is preliminary data.</text>
</comment>
<evidence type="ECO:0008006" key="4">
    <source>
        <dbReference type="Google" id="ProtNLM"/>
    </source>
</evidence>
<feature type="compositionally biased region" description="Low complexity" evidence="1">
    <location>
        <begin position="296"/>
        <end position="334"/>
    </location>
</feature>
<feature type="region of interest" description="Disordered" evidence="1">
    <location>
        <begin position="136"/>
        <end position="188"/>
    </location>
</feature>
<sequence length="367" mass="36620">MVAHDERPPGAPGGLEASLGRLVHDSRVIAAALVDYDSGMALQTYAAERSRVDLEYASAGHAELVRTAVDTFRSLLPASPPTEIVVSHRDRLHHLMRPVPDPLGDRLVLTLLVSGPERGLRRIQRRLRAVDLSSLAPRPAAPAPAPAPVEPASPRGPEPFGPVQPPQATPALPARAQPMAESAFAVPAASTQSGAGRAAVESGATLPVRPVEPGFALPARSAAESGATLPVRSAESGSVLPVRPVPESGPAFLGRGPADAPGSTAGAAPARPQPPGHPTTAPTGAAPVLAADTGRAQPGPAQPGSGQSGSAQTGSGQPGSAQPAPGRPGSAQAAPVPPGPVQPAGIGGPVQQGAPTADRRLGTPPAA</sequence>
<proteinExistence type="predicted"/>
<keyword evidence="3" id="KW-1185">Reference proteome</keyword>
<feature type="non-terminal residue" evidence="2">
    <location>
        <position position="367"/>
    </location>
</feature>
<accession>A0ABX1SJ73</accession>
<name>A0ABX1SJ73_9PSEU</name>
<dbReference type="Proteomes" id="UP000820669">
    <property type="component" value="Unassembled WGS sequence"/>
</dbReference>
<feature type="region of interest" description="Disordered" evidence="1">
    <location>
        <begin position="222"/>
        <end position="367"/>
    </location>
</feature>
<dbReference type="EMBL" id="JAAXLA010000092">
    <property type="protein sequence ID" value="NMI01635.1"/>
    <property type="molecule type" value="Genomic_DNA"/>
</dbReference>
<protein>
    <recommendedName>
        <fullName evidence="4">Roadblock/LAMTOR2 domain-containing protein</fullName>
    </recommendedName>
</protein>
<evidence type="ECO:0000313" key="2">
    <source>
        <dbReference type="EMBL" id="NMI01635.1"/>
    </source>
</evidence>
<feature type="compositionally biased region" description="Pro residues" evidence="1">
    <location>
        <begin position="139"/>
        <end position="168"/>
    </location>
</feature>
<evidence type="ECO:0000313" key="3">
    <source>
        <dbReference type="Proteomes" id="UP000820669"/>
    </source>
</evidence>
<feature type="compositionally biased region" description="Low complexity" evidence="1">
    <location>
        <begin position="278"/>
        <end position="287"/>
    </location>
</feature>
<organism evidence="2 3">
    <name type="scientific">Pseudonocardia acidicola</name>
    <dbReference type="NCBI Taxonomy" id="2724939"/>
    <lineage>
        <taxon>Bacteria</taxon>
        <taxon>Bacillati</taxon>
        <taxon>Actinomycetota</taxon>
        <taxon>Actinomycetes</taxon>
        <taxon>Pseudonocardiales</taxon>
        <taxon>Pseudonocardiaceae</taxon>
        <taxon>Pseudonocardia</taxon>
    </lineage>
</organism>